<dbReference type="EMBL" id="CYKH01000370">
    <property type="protein sequence ID" value="CUF62777.1"/>
    <property type="molecule type" value="Genomic_DNA"/>
</dbReference>
<keyword evidence="2" id="KW-0732">Signal</keyword>
<accession>A0A0S4ISF3</accession>
<reference evidence="4" key="1">
    <citation type="submission" date="2015-09" db="EMBL/GenBank/DDBJ databases">
        <authorList>
            <consortium name="Pathogen Informatics"/>
        </authorList>
    </citation>
    <scope>NUCLEOTIDE SEQUENCE [LARGE SCALE GENOMIC DNA]</scope>
    <source>
        <strain evidence="4">Lake Konstanz</strain>
    </source>
</reference>
<keyword evidence="1 3" id="KW-0812">Transmembrane</keyword>
<dbReference type="AlphaFoldDB" id="A0A0S4ISF3"/>
<dbReference type="Proteomes" id="UP000051952">
    <property type="component" value="Unassembled WGS sequence"/>
</dbReference>
<keyword evidence="4" id="KW-1185">Reference proteome</keyword>
<keyword evidence="1" id="KW-0472">Membrane</keyword>
<sequence length="148" mass="17347">MPLLCSLACNTPSGRPCRQFFFVCVFFSFSSALFPPSPKFVVEISSCIFCVLERYMAESTSSSLSLDQPLVLKQQYHHHTNTIPFTKEVSRKKTWRSVFVIFFFLWFVSVYSPEMYFPSESARLLFQLFNCNLHDLYVSTSLLRTRRY</sequence>
<organism evidence="3 4">
    <name type="scientific">Bodo saltans</name>
    <name type="common">Flagellated protozoan</name>
    <dbReference type="NCBI Taxonomy" id="75058"/>
    <lineage>
        <taxon>Eukaryota</taxon>
        <taxon>Discoba</taxon>
        <taxon>Euglenozoa</taxon>
        <taxon>Kinetoplastea</taxon>
        <taxon>Metakinetoplastina</taxon>
        <taxon>Eubodonida</taxon>
        <taxon>Bodonidae</taxon>
        <taxon>Bodo</taxon>
    </lineage>
</organism>
<evidence type="ECO:0000313" key="3">
    <source>
        <dbReference type="EMBL" id="CUF62777.1"/>
    </source>
</evidence>
<evidence type="ECO:0000256" key="1">
    <source>
        <dbReference type="SAM" id="Phobius"/>
    </source>
</evidence>
<evidence type="ECO:0000313" key="4">
    <source>
        <dbReference type="Proteomes" id="UP000051952"/>
    </source>
</evidence>
<protein>
    <submittedName>
        <fullName evidence="3">Transmembrane protein, putative</fullName>
    </submittedName>
</protein>
<dbReference type="VEuPathDB" id="TriTrypDB:BSAL_64225"/>
<gene>
    <name evidence="3" type="ORF">BSAL_64225</name>
</gene>
<keyword evidence="1" id="KW-1133">Transmembrane helix</keyword>
<feature type="chain" id="PRO_5006621541" evidence="2">
    <location>
        <begin position="33"/>
        <end position="148"/>
    </location>
</feature>
<proteinExistence type="predicted"/>
<name>A0A0S4ISF3_BODSA</name>
<feature type="transmembrane region" description="Helical" evidence="1">
    <location>
        <begin position="94"/>
        <end position="112"/>
    </location>
</feature>
<feature type="signal peptide" evidence="2">
    <location>
        <begin position="1"/>
        <end position="32"/>
    </location>
</feature>
<evidence type="ECO:0000256" key="2">
    <source>
        <dbReference type="SAM" id="SignalP"/>
    </source>
</evidence>